<accession>A0AC61QHT5</accession>
<evidence type="ECO:0000313" key="2">
    <source>
        <dbReference type="Proteomes" id="UP000294588"/>
    </source>
</evidence>
<dbReference type="Proteomes" id="UP000294588">
    <property type="component" value="Unassembled WGS sequence"/>
</dbReference>
<keyword evidence="2" id="KW-1185">Reference proteome</keyword>
<comment type="caution">
    <text evidence="1">The sequence shown here is derived from an EMBL/GenBank/DDBJ whole genome shotgun (WGS) entry which is preliminary data.</text>
</comment>
<dbReference type="EMBL" id="SMOG01000029">
    <property type="protein sequence ID" value="TDF72521.1"/>
    <property type="molecule type" value="Genomic_DNA"/>
</dbReference>
<reference evidence="1" key="1">
    <citation type="submission" date="2019-03" db="EMBL/GenBank/DDBJ databases">
        <title>Candidatus Syntrophosphaera thermopropionivorans: a novel player in syntrophic propionate oxidation during anaerobic digestion.</title>
        <authorList>
            <person name="Dyksma S."/>
        </authorList>
    </citation>
    <scope>NUCLEOTIDE SEQUENCE</scope>
    <source>
        <strain evidence="1">W5</strain>
    </source>
</reference>
<gene>
    <name evidence="1" type="ORF">E0946_06635</name>
</gene>
<sequence length="289" mass="34106">MAAEKELQNLLLRAEALMKTNWIYAVQLLNKAAEENPEDPRPLIALGDFYQQRQLFNKAVKYYQSALKLSPDDDRLKLIIGNTLFSEGEYQLAIVYYDEIEDQNVDVRYNKALALAYLGRNRESINIMRDLLDLIDNNPFIYFLLIEQLMHIEEYEEAQTYIRKAEKRIGEHRHLILLKALIYAHFQNWLLAYNAFYNYEQSGDIVQSEHIYIYADCAVKSGMSNRAIQILEKGLNDNPYSIPLYEELIRLLIQQKRIIKARYYMQEAKHHFSVLSPLLQLMDARLNRM</sequence>
<organism evidence="1 2">
    <name type="scientific">Candidatus Syntrophosphaera thermopropionivorans</name>
    <dbReference type="NCBI Taxonomy" id="2593015"/>
    <lineage>
        <taxon>Bacteria</taxon>
        <taxon>Pseudomonadati</taxon>
        <taxon>Candidatus Cloacimonadota</taxon>
        <taxon>Candidatus Cloacimonadia</taxon>
        <taxon>Candidatus Cloacimonadales</taxon>
        <taxon>Candidatus Cloacimonadaceae</taxon>
        <taxon>Candidatus Syntrophosphaera</taxon>
    </lineage>
</organism>
<proteinExistence type="predicted"/>
<name>A0AC61QHT5_9BACT</name>
<protein>
    <submittedName>
        <fullName evidence="1">Tetratricopeptide repeat protein</fullName>
    </submittedName>
</protein>
<evidence type="ECO:0000313" key="1">
    <source>
        <dbReference type="EMBL" id="TDF72521.1"/>
    </source>
</evidence>